<feature type="non-terminal residue" evidence="6">
    <location>
        <position position="1"/>
    </location>
</feature>
<evidence type="ECO:0000256" key="1">
    <source>
        <dbReference type="ARBA" id="ARBA00004613"/>
    </source>
</evidence>
<sequence>GVGCNCSEVTCPPWRSYCHSRIVTDPCGCCSHCPKRKGEVCGGTSWRYGNCDSDLVCAVVAGLEPVTPPQLGVCKAVPKHLKKILPVHLCPVRHGCNVHAGTCDCYTDQACDASFSYRTYEACHQILMADLMYDPYDESKSLEPEKPVAPCTEWRCMAEGCECVCKMRPCNYIKQLYEPECCKIL</sequence>
<evidence type="ECO:0000313" key="7">
    <source>
        <dbReference type="Proteomes" id="UP000727407"/>
    </source>
</evidence>
<dbReference type="GO" id="GO:0009966">
    <property type="term" value="P:regulation of signal transduction"/>
    <property type="evidence" value="ECO:0007669"/>
    <property type="project" value="TreeGrafter"/>
</dbReference>
<dbReference type="PANTHER" id="PTHR14186:SF19">
    <property type="entry name" value="INSULIN-LIKE GROWTH FACTOR-BINDING PROTEIN 7"/>
    <property type="match status" value="1"/>
</dbReference>
<keyword evidence="4" id="KW-1015">Disulfide bond</keyword>
<accession>A0A8J4TII2</accession>
<dbReference type="EMBL" id="QNUK01000604">
    <property type="protein sequence ID" value="KAF5891223.1"/>
    <property type="molecule type" value="Genomic_DNA"/>
</dbReference>
<evidence type="ECO:0000256" key="4">
    <source>
        <dbReference type="ARBA" id="ARBA00023157"/>
    </source>
</evidence>
<evidence type="ECO:0000259" key="5">
    <source>
        <dbReference type="PROSITE" id="PS51323"/>
    </source>
</evidence>
<dbReference type="InterPro" id="IPR009030">
    <property type="entry name" value="Growth_fac_rcpt_cys_sf"/>
</dbReference>
<dbReference type="Gene3D" id="4.10.40.20">
    <property type="match status" value="1"/>
</dbReference>
<proteinExistence type="predicted"/>
<evidence type="ECO:0000256" key="2">
    <source>
        <dbReference type="ARBA" id="ARBA00022525"/>
    </source>
</evidence>
<dbReference type="PANTHER" id="PTHR14186">
    <property type="entry name" value="INSULIN-LIKE GROWTH FACTOR BINDING PROTEIN-RELATED"/>
    <property type="match status" value="1"/>
</dbReference>
<dbReference type="Proteomes" id="UP000727407">
    <property type="component" value="Unassembled WGS sequence"/>
</dbReference>
<dbReference type="GO" id="GO:0001558">
    <property type="term" value="P:regulation of cell growth"/>
    <property type="evidence" value="ECO:0007669"/>
    <property type="project" value="InterPro"/>
</dbReference>
<evidence type="ECO:0000313" key="6">
    <source>
        <dbReference type="EMBL" id="KAF5891223.1"/>
    </source>
</evidence>
<dbReference type="InterPro" id="IPR000867">
    <property type="entry name" value="IGFBP-like"/>
</dbReference>
<dbReference type="PROSITE" id="PS51323">
    <property type="entry name" value="IGFBP_N_2"/>
    <property type="match status" value="1"/>
</dbReference>
<dbReference type="OrthoDB" id="5976811at2759"/>
<keyword evidence="7" id="KW-1185">Reference proteome</keyword>
<feature type="domain" description="IGFBP N-terminal" evidence="5">
    <location>
        <begin position="1"/>
        <end position="77"/>
    </location>
</feature>
<gene>
    <name evidence="6" type="ORF">DAT39_019071</name>
</gene>
<dbReference type="GO" id="GO:0005576">
    <property type="term" value="C:extracellular region"/>
    <property type="evidence" value="ECO:0007669"/>
    <property type="project" value="UniProtKB-SubCell"/>
</dbReference>
<dbReference type="InterPro" id="IPR011390">
    <property type="entry name" value="IGFBP_rP_mac25"/>
</dbReference>
<dbReference type="GO" id="GO:0005520">
    <property type="term" value="F:insulin-like growth factor binding"/>
    <property type="evidence" value="ECO:0007669"/>
    <property type="project" value="InterPro"/>
</dbReference>
<dbReference type="InterPro" id="IPR017891">
    <property type="entry name" value="Insulin_GF-bd_Cys-rich_CS"/>
</dbReference>
<dbReference type="SMART" id="SM00121">
    <property type="entry name" value="IB"/>
    <property type="match status" value="1"/>
</dbReference>
<organism evidence="6 7">
    <name type="scientific">Clarias magur</name>
    <name type="common">Asian catfish</name>
    <name type="synonym">Macropteronotus magur</name>
    <dbReference type="NCBI Taxonomy" id="1594786"/>
    <lineage>
        <taxon>Eukaryota</taxon>
        <taxon>Metazoa</taxon>
        <taxon>Chordata</taxon>
        <taxon>Craniata</taxon>
        <taxon>Vertebrata</taxon>
        <taxon>Euteleostomi</taxon>
        <taxon>Actinopterygii</taxon>
        <taxon>Neopterygii</taxon>
        <taxon>Teleostei</taxon>
        <taxon>Ostariophysi</taxon>
        <taxon>Siluriformes</taxon>
        <taxon>Clariidae</taxon>
        <taxon>Clarias</taxon>
    </lineage>
</organism>
<feature type="non-terminal residue" evidence="6">
    <location>
        <position position="185"/>
    </location>
</feature>
<keyword evidence="3" id="KW-0732">Signal</keyword>
<evidence type="ECO:0000256" key="3">
    <source>
        <dbReference type="ARBA" id="ARBA00022729"/>
    </source>
</evidence>
<name>A0A8J4TII2_CLAMG</name>
<protein>
    <submittedName>
        <fullName evidence="6">Cysteine-rich motor neuron 1 protein-like</fullName>
    </submittedName>
</protein>
<dbReference type="Pfam" id="PF00219">
    <property type="entry name" value="IGFBP"/>
    <property type="match status" value="1"/>
</dbReference>
<comment type="subcellular location">
    <subcellularLocation>
        <location evidence="1">Secreted</location>
    </subcellularLocation>
</comment>
<comment type="caution">
    <text evidence="6">The sequence shown here is derived from an EMBL/GenBank/DDBJ whole genome shotgun (WGS) entry which is preliminary data.</text>
</comment>
<keyword evidence="2" id="KW-0964">Secreted</keyword>
<dbReference type="PROSITE" id="PS00222">
    <property type="entry name" value="IGFBP_N_1"/>
    <property type="match status" value="1"/>
</dbReference>
<dbReference type="SUPFAM" id="SSF57184">
    <property type="entry name" value="Growth factor receptor domain"/>
    <property type="match status" value="1"/>
</dbReference>
<dbReference type="AlphaFoldDB" id="A0A8J4TII2"/>
<reference evidence="6" key="1">
    <citation type="submission" date="2020-07" db="EMBL/GenBank/DDBJ databases">
        <title>Clarias magur genome sequencing, assembly and annotation.</title>
        <authorList>
            <person name="Kushwaha B."/>
            <person name="Kumar R."/>
            <person name="Das P."/>
            <person name="Joshi C.G."/>
            <person name="Kumar D."/>
            <person name="Nagpure N.S."/>
            <person name="Pandey M."/>
            <person name="Agarwal S."/>
            <person name="Srivastava S."/>
            <person name="Singh M."/>
            <person name="Sahoo L."/>
            <person name="Jayasankar P."/>
            <person name="Meher P.K."/>
            <person name="Koringa P.G."/>
            <person name="Iquebal M.A."/>
            <person name="Das S.P."/>
            <person name="Bit A."/>
            <person name="Patnaik S."/>
            <person name="Patel N."/>
            <person name="Shah T.M."/>
            <person name="Hinsu A."/>
            <person name="Jena J.K."/>
        </authorList>
    </citation>
    <scope>NUCLEOTIDE SEQUENCE</scope>
    <source>
        <strain evidence="6">CIFAMagur01</strain>
        <tissue evidence="6">Testis</tissue>
    </source>
</reference>